<keyword evidence="2" id="KW-1133">Transmembrane helix</keyword>
<accession>A0A9P6RTV3</accession>
<reference evidence="3" key="1">
    <citation type="journal article" date="2020" name="Fungal Divers.">
        <title>Resolving the Mortierellaceae phylogeny through synthesis of multi-gene phylogenetics and phylogenomics.</title>
        <authorList>
            <person name="Vandepol N."/>
            <person name="Liber J."/>
            <person name="Desiro A."/>
            <person name="Na H."/>
            <person name="Kennedy M."/>
            <person name="Barry K."/>
            <person name="Grigoriev I.V."/>
            <person name="Miller A.N."/>
            <person name="O'Donnell K."/>
            <person name="Stajich J.E."/>
            <person name="Bonito G."/>
        </authorList>
    </citation>
    <scope>NUCLEOTIDE SEQUENCE</scope>
    <source>
        <strain evidence="3">REB-010B</strain>
    </source>
</reference>
<feature type="transmembrane region" description="Helical" evidence="2">
    <location>
        <begin position="483"/>
        <end position="500"/>
    </location>
</feature>
<protein>
    <submittedName>
        <fullName evidence="3">Uncharacterized protein</fullName>
    </submittedName>
</protein>
<gene>
    <name evidence="3" type="ORF">BGZ99_008480</name>
</gene>
<proteinExistence type="predicted"/>
<comment type="caution">
    <text evidence="3">The sequence shown here is derived from an EMBL/GenBank/DDBJ whole genome shotgun (WGS) entry which is preliminary data.</text>
</comment>
<feature type="transmembrane region" description="Helical" evidence="2">
    <location>
        <begin position="72"/>
        <end position="93"/>
    </location>
</feature>
<dbReference type="AlphaFoldDB" id="A0A9P6RTV3"/>
<dbReference type="OrthoDB" id="2387820at2759"/>
<evidence type="ECO:0000256" key="1">
    <source>
        <dbReference type="SAM" id="MobiDB-lite"/>
    </source>
</evidence>
<keyword evidence="2" id="KW-0812">Transmembrane</keyword>
<name>A0A9P6RTV3_9FUNG</name>
<evidence type="ECO:0000313" key="3">
    <source>
        <dbReference type="EMBL" id="KAG0327030.1"/>
    </source>
</evidence>
<dbReference type="Proteomes" id="UP000738325">
    <property type="component" value="Unassembled WGS sequence"/>
</dbReference>
<keyword evidence="2" id="KW-0472">Membrane</keyword>
<dbReference type="EMBL" id="JAAAIP010000066">
    <property type="protein sequence ID" value="KAG0327030.1"/>
    <property type="molecule type" value="Genomic_DNA"/>
</dbReference>
<evidence type="ECO:0000313" key="4">
    <source>
        <dbReference type="Proteomes" id="UP000738325"/>
    </source>
</evidence>
<evidence type="ECO:0000256" key="2">
    <source>
        <dbReference type="SAM" id="Phobius"/>
    </source>
</evidence>
<feature type="region of interest" description="Disordered" evidence="1">
    <location>
        <begin position="660"/>
        <end position="691"/>
    </location>
</feature>
<organism evidence="3 4">
    <name type="scientific">Dissophora globulifera</name>
    <dbReference type="NCBI Taxonomy" id="979702"/>
    <lineage>
        <taxon>Eukaryota</taxon>
        <taxon>Fungi</taxon>
        <taxon>Fungi incertae sedis</taxon>
        <taxon>Mucoromycota</taxon>
        <taxon>Mortierellomycotina</taxon>
        <taxon>Mortierellomycetes</taxon>
        <taxon>Mortierellales</taxon>
        <taxon>Mortierellaceae</taxon>
        <taxon>Dissophora</taxon>
    </lineage>
</organism>
<feature type="transmembrane region" description="Helical" evidence="2">
    <location>
        <begin position="7"/>
        <end position="33"/>
    </location>
</feature>
<sequence length="691" mass="76204">MIIYAHVAVASVTISIIKIVLSGTIGAIVGFYVKYGRDEYSNSIRWSRIGGFFEMVTLCRNSFGQLSTRSRAVMILMISASVSTLFVTILLGASVSRTRSPTKPAKKSVFTQQPVSTNSIQWTDWIAYMEADATMEGTMSSLLNGTIYNPSPSPWTIYTPPRYTYNVPCTETGVAISKNSSEIQFGYPSPHDNCKLVFLRIESGVYIWDDKRASDQLISPGLHMMVGPITFLGEHFLEIEHVFYAYNGKVCILKSQTIATFRAFPNDGLTSLPRTDSTRCQFGSNDSFVVTATLIKFAINHLSDFDKVAFMIFDDPSNLPLLKAMRTAINNGTFASPTNNSTMVLLTNMSDNVDFLVCASRFLGQPNDMGLICTYMVTATITTAPQSWDPSITADLNWNSTLPADPGSVINQNDISVYHMPPLGSGDSMTTYSAAHLLEATPNMTEYFASLGHNVILNNETGRFYVLYDTVELTQAFEVSTTLLIFVGCIVGICCIIWGFSEKFYPAVFNGSLYKLIYTEIKLKENTPMLMSFKQDPLAFNGYQVIPDLDEQPCAPSREVPVLVVNIESTQQLLVQEIPMQQLSARQLPMESEILVQNQSLTAKTCSPTTTVAPVATDTDNSASTTNLMSFPVRTSSMPTMPLFILPRSLESHRNYTRVSTIQPSPPLHTTSNSIQDVPSSASTNQESSLI</sequence>
<keyword evidence="4" id="KW-1185">Reference proteome</keyword>